<dbReference type="GO" id="GO:0035888">
    <property type="term" value="F:isoguanine deaminase activity"/>
    <property type="evidence" value="ECO:0007669"/>
    <property type="project" value="TreeGrafter"/>
</dbReference>
<reference evidence="4 5" key="1">
    <citation type="submission" date="2017-12" db="EMBL/GenBank/DDBJ databases">
        <title>Phylogenetic diversity of female urinary microbiome.</title>
        <authorList>
            <person name="Thomas-White K."/>
            <person name="Wolfe A.J."/>
        </authorList>
    </citation>
    <scope>NUCLEOTIDE SEQUENCE [LARGE SCALE GENOMIC DNA]</scope>
    <source>
        <strain evidence="4 5">UMB0898</strain>
    </source>
</reference>
<dbReference type="PANTHER" id="PTHR32027">
    <property type="entry name" value="CYTOSINE DEAMINASE"/>
    <property type="match status" value="1"/>
</dbReference>
<name>A0A2I1JXR5_9LACT</name>
<dbReference type="Gene3D" id="2.30.40.10">
    <property type="entry name" value="Urease, subunit C, domain 1"/>
    <property type="match status" value="1"/>
</dbReference>
<feature type="domain" description="Amidohydrolase 3" evidence="3">
    <location>
        <begin position="88"/>
        <end position="401"/>
    </location>
</feature>
<dbReference type="InterPro" id="IPR011059">
    <property type="entry name" value="Metal-dep_hydrolase_composite"/>
</dbReference>
<dbReference type="GO" id="GO:0046872">
    <property type="term" value="F:metal ion binding"/>
    <property type="evidence" value="ECO:0007669"/>
    <property type="project" value="UniProtKB-KW"/>
</dbReference>
<dbReference type="FunFam" id="3.20.20.140:FF:000019">
    <property type="entry name" value="Cytosine deaminase"/>
    <property type="match status" value="1"/>
</dbReference>
<keyword evidence="1" id="KW-0479">Metal-binding</keyword>
<protein>
    <submittedName>
        <fullName evidence="4">Cytosine deaminase</fullName>
        <ecNumber evidence="4">3.5.4.1</ecNumber>
    </submittedName>
</protein>
<evidence type="ECO:0000256" key="2">
    <source>
        <dbReference type="ARBA" id="ARBA00022801"/>
    </source>
</evidence>
<proteinExistence type="predicted"/>
<dbReference type="SUPFAM" id="SSF51556">
    <property type="entry name" value="Metallo-dependent hydrolases"/>
    <property type="match status" value="1"/>
</dbReference>
<dbReference type="EMBL" id="PKHE01000016">
    <property type="protein sequence ID" value="PKY88191.1"/>
    <property type="molecule type" value="Genomic_DNA"/>
</dbReference>
<dbReference type="SUPFAM" id="SSF51338">
    <property type="entry name" value="Composite domain of metallo-dependent hydrolases"/>
    <property type="match status" value="1"/>
</dbReference>
<dbReference type="RefSeq" id="WP_101954525.1">
    <property type="nucleotide sequence ID" value="NZ_PKHE01000016.1"/>
</dbReference>
<comment type="caution">
    <text evidence="4">The sequence shown here is derived from an EMBL/GenBank/DDBJ whole genome shotgun (WGS) entry which is preliminary data.</text>
</comment>
<dbReference type="Gene3D" id="3.20.20.140">
    <property type="entry name" value="Metal-dependent hydrolases"/>
    <property type="match status" value="1"/>
</dbReference>
<dbReference type="GO" id="GO:0006209">
    <property type="term" value="P:cytosine catabolic process"/>
    <property type="evidence" value="ECO:0007669"/>
    <property type="project" value="TreeGrafter"/>
</dbReference>
<organism evidence="4 5">
    <name type="scientific">Falseniella ignava</name>
    <dbReference type="NCBI Taxonomy" id="137730"/>
    <lineage>
        <taxon>Bacteria</taxon>
        <taxon>Bacillati</taxon>
        <taxon>Bacillota</taxon>
        <taxon>Bacilli</taxon>
        <taxon>Lactobacillales</taxon>
        <taxon>Aerococcaceae</taxon>
        <taxon>Falseniella</taxon>
    </lineage>
</organism>
<dbReference type="Proteomes" id="UP000234384">
    <property type="component" value="Unassembled WGS sequence"/>
</dbReference>
<dbReference type="CDD" id="cd01293">
    <property type="entry name" value="Bact_CD"/>
    <property type="match status" value="1"/>
</dbReference>
<keyword evidence="2 4" id="KW-0378">Hydrolase</keyword>
<evidence type="ECO:0000313" key="4">
    <source>
        <dbReference type="EMBL" id="PKY88191.1"/>
    </source>
</evidence>
<gene>
    <name evidence="4" type="ORF">CYJ57_06150</name>
</gene>
<dbReference type="PANTHER" id="PTHR32027:SF0">
    <property type="entry name" value="CYTOSINE DEAMINASE"/>
    <property type="match status" value="1"/>
</dbReference>
<dbReference type="InterPro" id="IPR013108">
    <property type="entry name" value="Amidohydro_3"/>
</dbReference>
<sequence length="417" mass="46893">MKKFVNAVIYKHDGASEILVEDGKIKAIGTNLGDADEVIDLGGRVVIPPYVDSHLHLDYYMTGQTDKAKNETGTLFEAIDIWNDFKKGTTKEEMKERMYAAIRDVVGYGTQYIRAQTDCTDPALTGIRAALEVRDELKDKVTIQVVAFPQNGMYSFCEEGKTGRDLVEEALQLGADCVGGIPHNEWCREDGEKAVKEIVRLAVKYDKLIDVHCDETDDTQARFVEQLNAEAMRVGRGDLTTASHTCSFGSANDAYAFRMIGLFRQSGLNFVSCPTENLFLQARQDTYPKRRGLTRVKEFVDNDINVAFGQDSIVDLWYPAGNGNMMNILDNGIHSSQLMREEDFARNFDLVTYNGAKLMKLEDEYGLDEGKPANFIVLDAPSIFEAQRNRVECLASIRGGEYLFKKKVREYEVEVEL</sequence>
<evidence type="ECO:0000313" key="5">
    <source>
        <dbReference type="Proteomes" id="UP000234384"/>
    </source>
</evidence>
<dbReference type="GO" id="GO:0004131">
    <property type="term" value="F:cytosine deaminase activity"/>
    <property type="evidence" value="ECO:0007669"/>
    <property type="project" value="UniProtKB-EC"/>
</dbReference>
<dbReference type="EC" id="3.5.4.1" evidence="4"/>
<dbReference type="AlphaFoldDB" id="A0A2I1JXR5"/>
<evidence type="ECO:0000259" key="3">
    <source>
        <dbReference type="Pfam" id="PF07969"/>
    </source>
</evidence>
<dbReference type="Pfam" id="PF07969">
    <property type="entry name" value="Amidohydro_3"/>
    <property type="match status" value="1"/>
</dbReference>
<dbReference type="InterPro" id="IPR052349">
    <property type="entry name" value="Metallo-hydrolase_Enzymes"/>
</dbReference>
<accession>A0A2I1JXR5</accession>
<dbReference type="OrthoDB" id="9815027at2"/>
<dbReference type="InterPro" id="IPR032466">
    <property type="entry name" value="Metal_Hydrolase"/>
</dbReference>
<evidence type="ECO:0000256" key="1">
    <source>
        <dbReference type="ARBA" id="ARBA00022723"/>
    </source>
</evidence>